<evidence type="ECO:0000256" key="1">
    <source>
        <dbReference type="ARBA" id="ARBA00010879"/>
    </source>
</evidence>
<dbReference type="SUPFAM" id="SSF56672">
    <property type="entry name" value="DNA/RNA polymerases"/>
    <property type="match status" value="1"/>
</dbReference>
<organism evidence="6 7">
    <name type="scientific">Cirrhinus mrigala</name>
    <name type="common">Mrigala</name>
    <dbReference type="NCBI Taxonomy" id="683832"/>
    <lineage>
        <taxon>Eukaryota</taxon>
        <taxon>Metazoa</taxon>
        <taxon>Chordata</taxon>
        <taxon>Craniata</taxon>
        <taxon>Vertebrata</taxon>
        <taxon>Euteleostomi</taxon>
        <taxon>Actinopterygii</taxon>
        <taxon>Neopterygii</taxon>
        <taxon>Teleostei</taxon>
        <taxon>Ostariophysi</taxon>
        <taxon>Cypriniformes</taxon>
        <taxon>Cyprinidae</taxon>
        <taxon>Labeoninae</taxon>
        <taxon>Labeonini</taxon>
        <taxon>Cirrhinus</taxon>
    </lineage>
</organism>
<dbReference type="GO" id="GO:0003677">
    <property type="term" value="F:DNA binding"/>
    <property type="evidence" value="ECO:0007669"/>
    <property type="project" value="UniProtKB-KW"/>
</dbReference>
<dbReference type="EC" id="3.1.26.4" evidence="2"/>
<gene>
    <name evidence="6" type="ORF">M9458_055848</name>
</gene>
<comment type="similarity">
    <text evidence="1">Belongs to the beta type-B retroviral polymerase family. HERV class-II K(HML-2) pol subfamily.</text>
</comment>
<evidence type="ECO:0000256" key="4">
    <source>
        <dbReference type="SAM" id="MobiDB-lite"/>
    </source>
</evidence>
<dbReference type="GO" id="GO:0004523">
    <property type="term" value="F:RNA-DNA hybrid ribonuclease activity"/>
    <property type="evidence" value="ECO:0007669"/>
    <property type="project" value="UniProtKB-EC"/>
</dbReference>
<evidence type="ECO:0000313" key="7">
    <source>
        <dbReference type="Proteomes" id="UP001529510"/>
    </source>
</evidence>
<comment type="caution">
    <text evidence="6">The sequence shown here is derived from an EMBL/GenBank/DDBJ whole genome shotgun (WGS) entry which is preliminary data.</text>
</comment>
<evidence type="ECO:0000256" key="3">
    <source>
        <dbReference type="ARBA" id="ARBA00023125"/>
    </source>
</evidence>
<dbReference type="InterPro" id="IPR010998">
    <property type="entry name" value="Integrase_recombinase_N"/>
</dbReference>
<feature type="region of interest" description="Disordered" evidence="4">
    <location>
        <begin position="766"/>
        <end position="813"/>
    </location>
</feature>
<dbReference type="Gene3D" id="1.10.150.130">
    <property type="match status" value="1"/>
</dbReference>
<dbReference type="PANTHER" id="PTHR33050:SF7">
    <property type="entry name" value="RIBONUCLEASE H"/>
    <property type="match status" value="1"/>
</dbReference>
<dbReference type="EMBL" id="JAMKFB020000601">
    <property type="protein sequence ID" value="KAL0148839.1"/>
    <property type="molecule type" value="Genomic_DNA"/>
</dbReference>
<dbReference type="Gene3D" id="3.30.70.270">
    <property type="match status" value="1"/>
</dbReference>
<dbReference type="PANTHER" id="PTHR33050">
    <property type="entry name" value="REVERSE TRANSCRIPTASE DOMAIN-CONTAINING PROTEIN"/>
    <property type="match status" value="1"/>
</dbReference>
<dbReference type="Proteomes" id="UP001529510">
    <property type="component" value="Unassembled WGS sequence"/>
</dbReference>
<evidence type="ECO:0000256" key="2">
    <source>
        <dbReference type="ARBA" id="ARBA00012180"/>
    </source>
</evidence>
<accession>A0ABD0MIV4</accession>
<proteinExistence type="inferred from homology"/>
<dbReference type="InterPro" id="IPR043128">
    <property type="entry name" value="Rev_trsase/Diguanyl_cyclase"/>
</dbReference>
<dbReference type="InterPro" id="IPR043502">
    <property type="entry name" value="DNA/RNA_pol_sf"/>
</dbReference>
<keyword evidence="3" id="KW-0238">DNA-binding</keyword>
<evidence type="ECO:0000313" key="6">
    <source>
        <dbReference type="EMBL" id="KAL0148839.1"/>
    </source>
</evidence>
<dbReference type="Gene3D" id="3.10.10.10">
    <property type="entry name" value="HIV Type 1 Reverse Transcriptase, subunit A, domain 1"/>
    <property type="match status" value="1"/>
</dbReference>
<feature type="region of interest" description="Disordered" evidence="4">
    <location>
        <begin position="728"/>
        <end position="753"/>
    </location>
</feature>
<name>A0ABD0MIV4_CIRMR</name>
<dbReference type="AlphaFoldDB" id="A0ABD0MIV4"/>
<feature type="domain" description="Reverse transcriptase" evidence="5">
    <location>
        <begin position="362"/>
        <end position="455"/>
    </location>
</feature>
<dbReference type="InterPro" id="IPR052055">
    <property type="entry name" value="Hepadnavirus_pol/RT"/>
</dbReference>
<dbReference type="SUPFAM" id="SSF47823">
    <property type="entry name" value="lambda integrase-like, N-terminal domain"/>
    <property type="match status" value="1"/>
</dbReference>
<reference evidence="6 7" key="1">
    <citation type="submission" date="2024-05" db="EMBL/GenBank/DDBJ databases">
        <title>Genome sequencing and assembly of Indian major carp, Cirrhinus mrigala (Hamilton, 1822).</title>
        <authorList>
            <person name="Mohindra V."/>
            <person name="Chowdhury L.M."/>
            <person name="Lal K."/>
            <person name="Jena J.K."/>
        </authorList>
    </citation>
    <scope>NUCLEOTIDE SEQUENCE [LARGE SCALE GENOMIC DNA]</scope>
    <source>
        <strain evidence="6">CM1030</strain>
        <tissue evidence="6">Blood</tissue>
    </source>
</reference>
<evidence type="ECO:0000259" key="5">
    <source>
        <dbReference type="Pfam" id="PF00078"/>
    </source>
</evidence>
<sequence length="942" mass="101363">MKIGEWILHGKPLTRTYGYIRRGVHPLVQISASELLSSETYTEKKKRKKKEDLPTLDRVCQLPNVSTRALQRSEALLHPFPGHSNPKRAIFLAVESLSLVACLSGHAQMDVGHTWPLLTGTISVSRVWALSKPSVSFGAPEEDMMSCVHVELTKTWASPFTWAIHARAPHSSLPSMGGQPGACKLSSALAAKAYGAAGQAASTLHAMAILQVYQAKALKQLHEGSSDSEVMQELRSATDLTKVTERPWSAPLSGVSPLPLPGCPTAGTSTTVPLIPLARQLGAWLALPSPSHWLIRTVRLGYAIQFARRPPKFRGIHFTSVQSDTDASVLRAEIAVLLAKDAIEPVPPAEMKAGFYSPYFIVPKKSGGLRPILDLRELNWSLHRLPFKMLTPKRILSCVRHQDWFAAIDLKDAYFHVSILSRHRPFLRFAFEGRAYQYKVLPFGLSLSPRVFTKLAEGSTVESGHPHPQLSRRLANNSSLSRSVVSATGTWCFGTSATWGFGSTGRRASSPLCRASLFSAQDSGPSHIVPEAPGAYGSRSRCNATRLAPYEAASALATRPNPEMGMAPQYLPGRRYPGVPLSLQPVVRPCLPTGGSALRTGVQACSGQHRCLYDGLGCRLQRASSFGLLDRTSTALACQLPRVASSVSRRFLPLLRHKHVLVCTDNTATVAYINHQGGSPANLESIRRGSGRPVLLPGILPLPALLLPDRGSPRQGRADTRLALGAPQVCLSPSEPPCTDPVQDQGGRGAGSAGCALLAHPNLVCRPHASRDSPSLENSPEAGPSFSEDGHELAPASRPVEPPRVAPGRDAADLTGLPQAVVDTITQARAPSTRQAYARKWGLFVDWCSSRREDPQRCSIGVVLTFLQEGLGRRLSPSTLKVYVAAIAAHHDAVDGSPPGPAGSSIRATRVIRAKIPVIKDSAPVQSLDLTSPFPPSGNEGY</sequence>
<dbReference type="Pfam" id="PF00078">
    <property type="entry name" value="RVT_1"/>
    <property type="match status" value="1"/>
</dbReference>
<protein>
    <recommendedName>
        <fullName evidence="2">ribonuclease H</fullName>
        <ecNumber evidence="2">3.1.26.4</ecNumber>
    </recommendedName>
</protein>
<dbReference type="CDD" id="cd03714">
    <property type="entry name" value="RT_DIRS1"/>
    <property type="match status" value="1"/>
</dbReference>
<keyword evidence="7" id="KW-1185">Reference proteome</keyword>
<dbReference type="InterPro" id="IPR000477">
    <property type="entry name" value="RT_dom"/>
</dbReference>